<name>A0A921QAN1_SORBI</name>
<proteinExistence type="predicted"/>
<gene>
    <name evidence="1" type="ORF">BDA96_09G029500</name>
</gene>
<protein>
    <submittedName>
        <fullName evidence="1">Uncharacterized protein</fullName>
    </submittedName>
</protein>
<reference evidence="1" key="1">
    <citation type="journal article" date="2019" name="BMC Genomics">
        <title>A new reference genome for Sorghum bicolor reveals high levels of sequence similarity between sweet and grain genotypes: implications for the genetics of sugar metabolism.</title>
        <authorList>
            <person name="Cooper E.A."/>
            <person name="Brenton Z.W."/>
            <person name="Flinn B.S."/>
            <person name="Jenkins J."/>
            <person name="Shu S."/>
            <person name="Flowers D."/>
            <person name="Luo F."/>
            <person name="Wang Y."/>
            <person name="Xia P."/>
            <person name="Barry K."/>
            <person name="Daum C."/>
            <person name="Lipzen A."/>
            <person name="Yoshinaga Y."/>
            <person name="Schmutz J."/>
            <person name="Saski C."/>
            <person name="Vermerris W."/>
            <person name="Kresovich S."/>
        </authorList>
    </citation>
    <scope>NUCLEOTIDE SEQUENCE</scope>
</reference>
<evidence type="ECO:0000313" key="1">
    <source>
        <dbReference type="EMBL" id="KAG0516741.1"/>
    </source>
</evidence>
<reference evidence="1" key="2">
    <citation type="submission" date="2020-10" db="EMBL/GenBank/DDBJ databases">
        <authorList>
            <person name="Cooper E.A."/>
            <person name="Brenton Z.W."/>
            <person name="Flinn B.S."/>
            <person name="Jenkins J."/>
            <person name="Shu S."/>
            <person name="Flowers D."/>
            <person name="Luo F."/>
            <person name="Wang Y."/>
            <person name="Xia P."/>
            <person name="Barry K."/>
            <person name="Daum C."/>
            <person name="Lipzen A."/>
            <person name="Yoshinaga Y."/>
            <person name="Schmutz J."/>
            <person name="Saski C."/>
            <person name="Vermerris W."/>
            <person name="Kresovich S."/>
        </authorList>
    </citation>
    <scope>NUCLEOTIDE SEQUENCE</scope>
</reference>
<comment type="caution">
    <text evidence="1">The sequence shown here is derived from an EMBL/GenBank/DDBJ whole genome shotgun (WGS) entry which is preliminary data.</text>
</comment>
<sequence>MNNPRDRVVCSSRPGITPHLGLEERSARSYGHLDGSTTQPEPLLVMAKCQRSLAGVPFYSAKNGTLGVFPDYQQPLVPPHQSDPKRLERFSDPQKRNGLELISGFQQPGRVARFGGAGILVSNVSDPVAAAIKAQYGPGSKIMGSDADPWKDIGSSSIPFGSLTCQQWYNDSAVGSLEVTRYLSAGFDFVSFMQKTSQVFVIW</sequence>
<dbReference type="PANTHER" id="PTHR47340">
    <property type="entry name" value="DUPLICATED HOMEODOMAIN-LIKE SUPERFAMILY PROTEIN"/>
    <property type="match status" value="1"/>
</dbReference>
<dbReference type="Proteomes" id="UP000807115">
    <property type="component" value="Chromosome 9"/>
</dbReference>
<dbReference type="PANTHER" id="PTHR47340:SF1">
    <property type="entry name" value="DUPLICATED HOMEODOMAIN-LIKE SUPERFAMILY PROTEIN"/>
    <property type="match status" value="1"/>
</dbReference>
<dbReference type="EMBL" id="CM027688">
    <property type="protein sequence ID" value="KAG0516741.1"/>
    <property type="molecule type" value="Genomic_DNA"/>
</dbReference>
<organism evidence="1 2">
    <name type="scientific">Sorghum bicolor</name>
    <name type="common">Sorghum</name>
    <name type="synonym">Sorghum vulgare</name>
    <dbReference type="NCBI Taxonomy" id="4558"/>
    <lineage>
        <taxon>Eukaryota</taxon>
        <taxon>Viridiplantae</taxon>
        <taxon>Streptophyta</taxon>
        <taxon>Embryophyta</taxon>
        <taxon>Tracheophyta</taxon>
        <taxon>Spermatophyta</taxon>
        <taxon>Magnoliopsida</taxon>
        <taxon>Liliopsida</taxon>
        <taxon>Poales</taxon>
        <taxon>Poaceae</taxon>
        <taxon>PACMAD clade</taxon>
        <taxon>Panicoideae</taxon>
        <taxon>Andropogonodae</taxon>
        <taxon>Andropogoneae</taxon>
        <taxon>Sorghinae</taxon>
        <taxon>Sorghum</taxon>
    </lineage>
</organism>
<accession>A0A921QAN1</accession>
<evidence type="ECO:0000313" key="2">
    <source>
        <dbReference type="Proteomes" id="UP000807115"/>
    </source>
</evidence>
<dbReference type="AlphaFoldDB" id="A0A921QAN1"/>